<dbReference type="AlphaFoldDB" id="A0A4R3Y9T4"/>
<gene>
    <name evidence="1" type="ORF">EDC63_10583</name>
</gene>
<organism evidence="1 2">
    <name type="scientific">Sulfurirhabdus autotrophica</name>
    <dbReference type="NCBI Taxonomy" id="1706046"/>
    <lineage>
        <taxon>Bacteria</taxon>
        <taxon>Pseudomonadati</taxon>
        <taxon>Pseudomonadota</taxon>
        <taxon>Betaproteobacteria</taxon>
        <taxon>Nitrosomonadales</taxon>
        <taxon>Sulfuricellaceae</taxon>
        <taxon>Sulfurirhabdus</taxon>
    </lineage>
</organism>
<keyword evidence="2" id="KW-1185">Reference proteome</keyword>
<evidence type="ECO:0008006" key="3">
    <source>
        <dbReference type="Google" id="ProtNLM"/>
    </source>
</evidence>
<dbReference type="InterPro" id="IPR014729">
    <property type="entry name" value="Rossmann-like_a/b/a_fold"/>
</dbReference>
<dbReference type="EMBL" id="SMCO01000005">
    <property type="protein sequence ID" value="TCV87414.1"/>
    <property type="molecule type" value="Genomic_DNA"/>
</dbReference>
<reference evidence="1 2" key="1">
    <citation type="submission" date="2019-03" db="EMBL/GenBank/DDBJ databases">
        <title>Genomic Encyclopedia of Type Strains, Phase IV (KMG-IV): sequencing the most valuable type-strain genomes for metagenomic binning, comparative biology and taxonomic classification.</title>
        <authorList>
            <person name="Goeker M."/>
        </authorList>
    </citation>
    <scope>NUCLEOTIDE SEQUENCE [LARGE SCALE GENOMIC DNA]</scope>
    <source>
        <strain evidence="1 2">DSM 100309</strain>
    </source>
</reference>
<dbReference type="Gene3D" id="3.40.50.12370">
    <property type="match status" value="1"/>
</dbReference>
<name>A0A4R3Y9T4_9PROT</name>
<evidence type="ECO:0000313" key="1">
    <source>
        <dbReference type="EMBL" id="TCV87414.1"/>
    </source>
</evidence>
<evidence type="ECO:0000313" key="2">
    <source>
        <dbReference type="Proteomes" id="UP000295367"/>
    </source>
</evidence>
<dbReference type="SUPFAM" id="SSF52402">
    <property type="entry name" value="Adenine nucleotide alpha hydrolases-like"/>
    <property type="match status" value="1"/>
</dbReference>
<dbReference type="RefSeq" id="WP_223248195.1">
    <property type="nucleotide sequence ID" value="NZ_BHVT01000017.1"/>
</dbReference>
<accession>A0A4R3Y9T4</accession>
<sequence length="263" mass="28826">MVGVKEVMASKRILLSLENSRLGDMALDAAAGLATELQAQLQGLFVEDINLLNLAGLPFAREVGHASATERRILLSDIERSLKAGAMHAQQLLAKTAERLQLQWSFKVVRGQLIADVLSMANEADLIIFGQMKTIQNESPILPLKQHIQQALVVFDGSPASQHALMTALLVARLNATTLSVLVESNTTESKNALREIATSKLTTYLSKTRFFYTQTPHLTHKIQALLKEKKGILVIGKTHHQFSYKALLQLLGSINCPVILAT</sequence>
<proteinExistence type="predicted"/>
<dbReference type="Proteomes" id="UP000295367">
    <property type="component" value="Unassembled WGS sequence"/>
</dbReference>
<dbReference type="Gene3D" id="3.40.50.620">
    <property type="entry name" value="HUPs"/>
    <property type="match status" value="1"/>
</dbReference>
<protein>
    <recommendedName>
        <fullName evidence="3">Universal stress protein family protein</fullName>
    </recommendedName>
</protein>
<comment type="caution">
    <text evidence="1">The sequence shown here is derived from an EMBL/GenBank/DDBJ whole genome shotgun (WGS) entry which is preliminary data.</text>
</comment>